<dbReference type="Proteomes" id="UP000823388">
    <property type="component" value="Chromosome 3K"/>
</dbReference>
<name>A0A8T0UZL0_PANVG</name>
<comment type="caution">
    <text evidence="1">The sequence shown here is derived from an EMBL/GenBank/DDBJ whole genome shotgun (WGS) entry which is preliminary data.</text>
</comment>
<dbReference type="EMBL" id="CM029041">
    <property type="protein sequence ID" value="KAG2626534.1"/>
    <property type="molecule type" value="Genomic_DNA"/>
</dbReference>
<gene>
    <name evidence="1" type="ORF">PVAP13_3KG366854</name>
</gene>
<protein>
    <submittedName>
        <fullName evidence="1">Uncharacterized protein</fullName>
    </submittedName>
</protein>
<organism evidence="1 2">
    <name type="scientific">Panicum virgatum</name>
    <name type="common">Blackwell switchgrass</name>
    <dbReference type="NCBI Taxonomy" id="38727"/>
    <lineage>
        <taxon>Eukaryota</taxon>
        <taxon>Viridiplantae</taxon>
        <taxon>Streptophyta</taxon>
        <taxon>Embryophyta</taxon>
        <taxon>Tracheophyta</taxon>
        <taxon>Spermatophyta</taxon>
        <taxon>Magnoliopsida</taxon>
        <taxon>Liliopsida</taxon>
        <taxon>Poales</taxon>
        <taxon>Poaceae</taxon>
        <taxon>PACMAD clade</taxon>
        <taxon>Panicoideae</taxon>
        <taxon>Panicodae</taxon>
        <taxon>Paniceae</taxon>
        <taxon>Panicinae</taxon>
        <taxon>Panicum</taxon>
        <taxon>Panicum sect. Hiantes</taxon>
    </lineage>
</organism>
<sequence>MPSCPLHSSRFPLHRPDETIAPDTAAQNPTPHLALLPFPIAIAIGISSQRLPPGKSRFPSLLPRSALRTAAWGLAWHGPACPPAPCAPSHSAGELCVQMRLHAVAWLASACWAGGFARSISAGELFGSEPRWRCW</sequence>
<accession>A0A8T0UZL0</accession>
<evidence type="ECO:0000313" key="2">
    <source>
        <dbReference type="Proteomes" id="UP000823388"/>
    </source>
</evidence>
<evidence type="ECO:0000313" key="1">
    <source>
        <dbReference type="EMBL" id="KAG2626534.1"/>
    </source>
</evidence>
<proteinExistence type="predicted"/>
<keyword evidence="2" id="KW-1185">Reference proteome</keyword>
<reference evidence="1" key="1">
    <citation type="submission" date="2020-05" db="EMBL/GenBank/DDBJ databases">
        <title>WGS assembly of Panicum virgatum.</title>
        <authorList>
            <person name="Lovell J.T."/>
            <person name="Jenkins J."/>
            <person name="Shu S."/>
            <person name="Juenger T.E."/>
            <person name="Schmutz J."/>
        </authorList>
    </citation>
    <scope>NUCLEOTIDE SEQUENCE</scope>
    <source>
        <strain evidence="1">AP13</strain>
    </source>
</reference>
<dbReference type="AlphaFoldDB" id="A0A8T0UZL0"/>